<reference evidence="1 2" key="1">
    <citation type="journal article" date="2024" name="Plant Biotechnol. J.">
        <title>Dendrobium thyrsiflorum genome and its molecular insights into genes involved in important horticultural traits.</title>
        <authorList>
            <person name="Chen B."/>
            <person name="Wang J.Y."/>
            <person name="Zheng P.J."/>
            <person name="Li K.L."/>
            <person name="Liang Y.M."/>
            <person name="Chen X.F."/>
            <person name="Zhang C."/>
            <person name="Zhao X."/>
            <person name="He X."/>
            <person name="Zhang G.Q."/>
            <person name="Liu Z.J."/>
            <person name="Xu Q."/>
        </authorList>
    </citation>
    <scope>NUCLEOTIDE SEQUENCE [LARGE SCALE GENOMIC DNA]</scope>
    <source>
        <strain evidence="1">GZMU011</strain>
    </source>
</reference>
<evidence type="ECO:0000313" key="2">
    <source>
        <dbReference type="Proteomes" id="UP001552299"/>
    </source>
</evidence>
<dbReference type="EMBL" id="JANQDX010000016">
    <property type="protein sequence ID" value="KAL0909481.1"/>
    <property type="molecule type" value="Genomic_DNA"/>
</dbReference>
<comment type="caution">
    <text evidence="1">The sequence shown here is derived from an EMBL/GenBank/DDBJ whole genome shotgun (WGS) entry which is preliminary data.</text>
</comment>
<proteinExistence type="predicted"/>
<dbReference type="AlphaFoldDB" id="A0ABD0UAF3"/>
<protein>
    <submittedName>
        <fullName evidence="1">Uncharacterized protein</fullName>
    </submittedName>
</protein>
<keyword evidence="2" id="KW-1185">Reference proteome</keyword>
<name>A0ABD0UAF3_DENTH</name>
<dbReference type="Proteomes" id="UP001552299">
    <property type="component" value="Unassembled WGS sequence"/>
</dbReference>
<accession>A0ABD0UAF3</accession>
<evidence type="ECO:0000313" key="1">
    <source>
        <dbReference type="EMBL" id="KAL0909481.1"/>
    </source>
</evidence>
<gene>
    <name evidence="1" type="ORF">M5K25_020355</name>
</gene>
<sequence length="102" mass="11888">MVNLNRRWHNYSHSNSISLPLQRRTRSYTPDIPPFPRRTHLHMSSLSACHPPSRSMDQVLRQSTKQPKVWLKSSTIRLVSPKLRKLRFNGPFALISLLILSC</sequence>
<organism evidence="1 2">
    <name type="scientific">Dendrobium thyrsiflorum</name>
    <name type="common">Pinecone-like raceme dendrobium</name>
    <name type="synonym">Orchid</name>
    <dbReference type="NCBI Taxonomy" id="117978"/>
    <lineage>
        <taxon>Eukaryota</taxon>
        <taxon>Viridiplantae</taxon>
        <taxon>Streptophyta</taxon>
        <taxon>Embryophyta</taxon>
        <taxon>Tracheophyta</taxon>
        <taxon>Spermatophyta</taxon>
        <taxon>Magnoliopsida</taxon>
        <taxon>Liliopsida</taxon>
        <taxon>Asparagales</taxon>
        <taxon>Orchidaceae</taxon>
        <taxon>Epidendroideae</taxon>
        <taxon>Malaxideae</taxon>
        <taxon>Dendrobiinae</taxon>
        <taxon>Dendrobium</taxon>
    </lineage>
</organism>